<evidence type="ECO:0008006" key="4">
    <source>
        <dbReference type="Google" id="ProtNLM"/>
    </source>
</evidence>
<keyword evidence="3" id="KW-1185">Reference proteome</keyword>
<dbReference type="SUPFAM" id="SSF117070">
    <property type="entry name" value="LEA14-like"/>
    <property type="match status" value="1"/>
</dbReference>
<organism evidence="2 3">
    <name type="scientific">Crotalaria pallida</name>
    <name type="common">Smooth rattlebox</name>
    <name type="synonym">Crotalaria striata</name>
    <dbReference type="NCBI Taxonomy" id="3830"/>
    <lineage>
        <taxon>Eukaryota</taxon>
        <taxon>Viridiplantae</taxon>
        <taxon>Streptophyta</taxon>
        <taxon>Embryophyta</taxon>
        <taxon>Tracheophyta</taxon>
        <taxon>Spermatophyta</taxon>
        <taxon>Magnoliopsida</taxon>
        <taxon>eudicotyledons</taxon>
        <taxon>Gunneridae</taxon>
        <taxon>Pentapetalae</taxon>
        <taxon>rosids</taxon>
        <taxon>fabids</taxon>
        <taxon>Fabales</taxon>
        <taxon>Fabaceae</taxon>
        <taxon>Papilionoideae</taxon>
        <taxon>50 kb inversion clade</taxon>
        <taxon>genistoids sensu lato</taxon>
        <taxon>core genistoids</taxon>
        <taxon>Crotalarieae</taxon>
        <taxon>Crotalaria</taxon>
    </lineage>
</organism>
<proteinExistence type="predicted"/>
<keyword evidence="1" id="KW-0472">Membrane</keyword>
<keyword evidence="1" id="KW-1133">Transmembrane helix</keyword>
<dbReference type="EMBL" id="JAYWIO010000007">
    <property type="protein sequence ID" value="KAK7253088.1"/>
    <property type="molecule type" value="Genomic_DNA"/>
</dbReference>
<evidence type="ECO:0000256" key="1">
    <source>
        <dbReference type="SAM" id="Phobius"/>
    </source>
</evidence>
<gene>
    <name evidence="2" type="ORF">RIF29_37514</name>
</gene>
<protein>
    <recommendedName>
        <fullName evidence="4">Late embryogenesis abundant protein LEA-2 subgroup domain-containing protein</fullName>
    </recommendedName>
</protein>
<name>A0AAN9HWC8_CROPI</name>
<dbReference type="InterPro" id="IPR055301">
    <property type="entry name" value="Lea14-like_2"/>
</dbReference>
<sequence length="192" mass="21087">MTKPPSSRTNLASCVLATIFLIFIIIILLVLYFTLFKPQDPEIAVHSVRLPSFSSSNGTVTFTFSQSASVRNPNRYQFSHFDSSLQVFYSGYPVGFMFIPADSIDAGRTEHMVATFTVHPFPLSPPPQQMVVVDPNGGVGRVGPMVAMEMESRLAMAGRVRVLHLFTHRVAVKADCRLAVSVTDGSVLGFRC</sequence>
<evidence type="ECO:0000313" key="2">
    <source>
        <dbReference type="EMBL" id="KAK7253088.1"/>
    </source>
</evidence>
<accession>A0AAN9HWC8</accession>
<dbReference type="AlphaFoldDB" id="A0AAN9HWC8"/>
<dbReference type="Proteomes" id="UP001372338">
    <property type="component" value="Unassembled WGS sequence"/>
</dbReference>
<reference evidence="2 3" key="1">
    <citation type="submission" date="2024-01" db="EMBL/GenBank/DDBJ databases">
        <title>The genomes of 5 underutilized Papilionoideae crops provide insights into root nodulation and disease resistanc.</title>
        <authorList>
            <person name="Yuan L."/>
        </authorList>
    </citation>
    <scope>NUCLEOTIDE SEQUENCE [LARGE SCALE GENOMIC DNA]</scope>
    <source>
        <strain evidence="2">ZHUSHIDOU_FW_LH</strain>
        <tissue evidence="2">Leaf</tissue>
    </source>
</reference>
<evidence type="ECO:0000313" key="3">
    <source>
        <dbReference type="Proteomes" id="UP001372338"/>
    </source>
</evidence>
<feature type="transmembrane region" description="Helical" evidence="1">
    <location>
        <begin position="12"/>
        <end position="35"/>
    </location>
</feature>
<comment type="caution">
    <text evidence="2">The sequence shown here is derived from an EMBL/GenBank/DDBJ whole genome shotgun (WGS) entry which is preliminary data.</text>
</comment>
<keyword evidence="1" id="KW-0812">Transmembrane</keyword>
<dbReference type="PANTHER" id="PTHR31852">
    <property type="entry name" value="LATE EMBRYOGENESIS ABUNDANT (LEA) HYDROXYPROLINE-RICH GLYCOPROTEIN FAMILY"/>
    <property type="match status" value="1"/>
</dbReference>